<protein>
    <submittedName>
        <fullName evidence="1">Uncharacterized protein</fullName>
    </submittedName>
</protein>
<dbReference type="GO" id="GO:0005886">
    <property type="term" value="C:plasma membrane"/>
    <property type="evidence" value="ECO:0007669"/>
    <property type="project" value="TreeGrafter"/>
</dbReference>
<dbReference type="GO" id="GO:0090313">
    <property type="term" value="P:regulation of protein targeting to membrane"/>
    <property type="evidence" value="ECO:0007669"/>
    <property type="project" value="TreeGrafter"/>
</dbReference>
<sequence>MKKMILSISSCLLIALILSAAAALWYAQKIFIPQKLKPLLIETAKKANIKIDLENVYYIFPGEFSVRGLTLYDRDIPSQKTLTANNIRIWFKPLELLLKKHVLVNKIDLITLKIFPGPGHTFTSKGHIFIDGELSYKLNDPKSLAYEGIITLKDHDIKNMPFVKNISGLNGKIRIFPEKISIIELKGHSFGCPVEFSGFLENFKDPYLDLTETIDLDLSKIDSFLLAKISNSIKSITLSGKSIAILKMSGKLSQWPIKFNGSASVEDAQANIKNLKNTIQNIKGSVSFDENSITIPRLEALYNDIEYDFKATMTSYNAPSIYAVLNSKDLLLETKLRTIDDYVRFDSIDGTWFNSTINLVGEIQNYQNPELKLSGESKLDLEDIQKILSRLFGENNNVSDFINNLKPKGICAMSLFIDGLINNFINCEVGLKAESENLILNGFNLGALDLSAQLKTKVFSVPKLNLTPYSGTLDMQGNINADSEYKIDMKAKDVDLGKLIKDTGFKDKDIWGIVFLNCALTGKGSDLNNLKGQGWLLISNGRLWQFPLLGGFSDFLKLPNLKNIEIKEASGNFVVADKKITTQNLEFSSPQMNMAARGSLGLYGGLDFNIGLSFTPGFAQENQLAKLAMLLVDETGRFLGELKLTGTLKEPKYSFVTLHLDKIFDNAVVNKIKELFKKQP</sequence>
<dbReference type="PANTHER" id="PTHR30441:SF8">
    <property type="entry name" value="DUF748 DOMAIN-CONTAINING PROTEIN"/>
    <property type="match status" value="1"/>
</dbReference>
<organism evidence="1 2">
    <name type="scientific">Candidatus Taenaricola geysiri</name>
    <dbReference type="NCBI Taxonomy" id="1974752"/>
    <lineage>
        <taxon>Bacteria</taxon>
        <taxon>Pseudomonadati</taxon>
        <taxon>Candidatus Omnitrophota</taxon>
        <taxon>Candidatus Taenaricola</taxon>
    </lineage>
</organism>
<name>A0A2J0LGL0_9BACT</name>
<dbReference type="EMBL" id="PFGP01000014">
    <property type="protein sequence ID" value="PIW66971.1"/>
    <property type="molecule type" value="Genomic_DNA"/>
</dbReference>
<comment type="caution">
    <text evidence="1">The sequence shown here is derived from an EMBL/GenBank/DDBJ whole genome shotgun (WGS) entry which is preliminary data.</text>
</comment>
<proteinExistence type="predicted"/>
<accession>A0A2J0LGL0</accession>
<dbReference type="PANTHER" id="PTHR30441">
    <property type="entry name" value="DUF748 DOMAIN-CONTAINING PROTEIN"/>
    <property type="match status" value="1"/>
</dbReference>
<dbReference type="Proteomes" id="UP000231267">
    <property type="component" value="Unassembled WGS sequence"/>
</dbReference>
<dbReference type="AlphaFoldDB" id="A0A2J0LGL0"/>
<dbReference type="InterPro" id="IPR052894">
    <property type="entry name" value="AsmA-related"/>
</dbReference>
<gene>
    <name evidence="1" type="ORF">COW11_00575</name>
</gene>
<evidence type="ECO:0000313" key="1">
    <source>
        <dbReference type="EMBL" id="PIW66971.1"/>
    </source>
</evidence>
<reference evidence="1 2" key="1">
    <citation type="submission" date="2017-09" db="EMBL/GenBank/DDBJ databases">
        <title>Depth-based differentiation of microbial function through sediment-hosted aquifers and enrichment of novel symbionts in the deep terrestrial subsurface.</title>
        <authorList>
            <person name="Probst A.J."/>
            <person name="Ladd B."/>
            <person name="Jarett J.K."/>
            <person name="Geller-Mcgrath D.E."/>
            <person name="Sieber C.M."/>
            <person name="Emerson J.B."/>
            <person name="Anantharaman K."/>
            <person name="Thomas B.C."/>
            <person name="Malmstrom R."/>
            <person name="Stieglmeier M."/>
            <person name="Klingl A."/>
            <person name="Woyke T."/>
            <person name="Ryan C.M."/>
            <person name="Banfield J.F."/>
        </authorList>
    </citation>
    <scope>NUCLEOTIDE SEQUENCE [LARGE SCALE GENOMIC DNA]</scope>
    <source>
        <strain evidence="1">CG12_big_fil_rev_8_21_14_0_65_43_15</strain>
    </source>
</reference>
<evidence type="ECO:0000313" key="2">
    <source>
        <dbReference type="Proteomes" id="UP000231267"/>
    </source>
</evidence>